<sequence length="178" mass="20996">MYISYTRHLFHDIQKSVFMNATRFWEIIETAWTTDRDLYNLRETALTTNDPSLIRYLGNIVSSEITDHIQQQLIYLDERELTKFNHVMEEKLFHIDREEIHERIGGTDDGFLHRRCFIVGMGEQYYDMVDENPAVATLNVSSGEIGFIGYSVYQDKFGEEFERYCLHCIESGSNSRGW</sequence>
<dbReference type="InterPro" id="IPR025334">
    <property type="entry name" value="DUF4240"/>
</dbReference>
<dbReference type="Pfam" id="PF14024">
    <property type="entry name" value="DUF4240"/>
    <property type="match status" value="1"/>
</dbReference>
<comment type="caution">
    <text evidence="2">The sequence shown here is derived from an EMBL/GenBank/DDBJ whole genome shotgun (WGS) entry which is preliminary data.</text>
</comment>
<proteinExistence type="predicted"/>
<evidence type="ECO:0000313" key="3">
    <source>
        <dbReference type="Proteomes" id="UP000318815"/>
    </source>
</evidence>
<reference evidence="2 3" key="1">
    <citation type="submission" date="2019-08" db="EMBL/GenBank/DDBJ databases">
        <title>Whole genome sequencing of chitin degrading bacteria Chitinophaga pinensis YS16.</title>
        <authorList>
            <person name="Singh R.P."/>
            <person name="Manchanda G."/>
            <person name="Maurya I.K."/>
            <person name="Joshi N.K."/>
            <person name="Srivastava A.K."/>
        </authorList>
    </citation>
    <scope>NUCLEOTIDE SEQUENCE [LARGE SCALE GENOMIC DNA]</scope>
    <source>
        <strain evidence="2 3">YS-16</strain>
    </source>
</reference>
<name>A0A5C6LT30_9BACT</name>
<organism evidence="2 3">
    <name type="scientific">Chitinophaga pinensis</name>
    <dbReference type="NCBI Taxonomy" id="79329"/>
    <lineage>
        <taxon>Bacteria</taxon>
        <taxon>Pseudomonadati</taxon>
        <taxon>Bacteroidota</taxon>
        <taxon>Chitinophagia</taxon>
        <taxon>Chitinophagales</taxon>
        <taxon>Chitinophagaceae</taxon>
        <taxon>Chitinophaga</taxon>
    </lineage>
</organism>
<dbReference type="EMBL" id="VOHS01000008">
    <property type="protein sequence ID" value="TWW00421.1"/>
    <property type="molecule type" value="Genomic_DNA"/>
</dbReference>
<gene>
    <name evidence="2" type="ORF">FEF09_10235</name>
</gene>
<evidence type="ECO:0000313" key="2">
    <source>
        <dbReference type="EMBL" id="TWW00421.1"/>
    </source>
</evidence>
<dbReference type="AlphaFoldDB" id="A0A5C6LT30"/>
<keyword evidence="3" id="KW-1185">Reference proteome</keyword>
<accession>A0A5C6LT30</accession>
<evidence type="ECO:0000259" key="1">
    <source>
        <dbReference type="Pfam" id="PF14024"/>
    </source>
</evidence>
<protein>
    <submittedName>
        <fullName evidence="2">DUF4240 domain-containing protein</fullName>
    </submittedName>
</protein>
<feature type="domain" description="DUF4240" evidence="1">
    <location>
        <begin position="19"/>
        <end position="134"/>
    </location>
</feature>
<dbReference type="OrthoDB" id="6200718at2"/>
<dbReference type="Proteomes" id="UP000318815">
    <property type="component" value="Unassembled WGS sequence"/>
</dbReference>